<reference evidence="1 2" key="1">
    <citation type="journal article" date="2023" name="Life. Sci Alliance">
        <title>Evolutionary insights into 3D genome organization and epigenetic landscape of Vigna mungo.</title>
        <authorList>
            <person name="Junaid A."/>
            <person name="Singh B."/>
            <person name="Bhatia S."/>
        </authorList>
    </citation>
    <scope>NUCLEOTIDE SEQUENCE [LARGE SCALE GENOMIC DNA]</scope>
    <source>
        <strain evidence="1">Urdbean</strain>
    </source>
</reference>
<gene>
    <name evidence="1" type="ORF">V8G54_005682</name>
</gene>
<dbReference type="Gene3D" id="3.40.50.1100">
    <property type="match status" value="1"/>
</dbReference>
<evidence type="ECO:0000313" key="1">
    <source>
        <dbReference type="EMBL" id="WVZ18360.1"/>
    </source>
</evidence>
<dbReference type="AlphaFoldDB" id="A0AAQ3NYD3"/>
<sequence>ENTQLVALLRPWISPNSLQYPPGYVGAVPHRSQSDSGGEGVMNSLSYLTNILTSKVYDVAVEPPLQLAPKLSEKFGVKVWPKREDLQPGSSHHLCFIWLISIFEFNVQWVFKCFITYLILLKKSYSFNFRTHWISSVFY</sequence>
<protein>
    <submittedName>
        <fullName evidence="1">Uncharacterized protein</fullName>
    </submittedName>
</protein>
<dbReference type="EMBL" id="CP144699">
    <property type="protein sequence ID" value="WVZ18360.1"/>
    <property type="molecule type" value="Genomic_DNA"/>
</dbReference>
<dbReference type="Proteomes" id="UP001374535">
    <property type="component" value="Chromosome 2"/>
</dbReference>
<organism evidence="1 2">
    <name type="scientific">Vigna mungo</name>
    <name type="common">Black gram</name>
    <name type="synonym">Phaseolus mungo</name>
    <dbReference type="NCBI Taxonomy" id="3915"/>
    <lineage>
        <taxon>Eukaryota</taxon>
        <taxon>Viridiplantae</taxon>
        <taxon>Streptophyta</taxon>
        <taxon>Embryophyta</taxon>
        <taxon>Tracheophyta</taxon>
        <taxon>Spermatophyta</taxon>
        <taxon>Magnoliopsida</taxon>
        <taxon>eudicotyledons</taxon>
        <taxon>Gunneridae</taxon>
        <taxon>Pentapetalae</taxon>
        <taxon>rosids</taxon>
        <taxon>fabids</taxon>
        <taxon>Fabales</taxon>
        <taxon>Fabaceae</taxon>
        <taxon>Papilionoideae</taxon>
        <taxon>50 kb inversion clade</taxon>
        <taxon>NPAAA clade</taxon>
        <taxon>indigoferoid/millettioid clade</taxon>
        <taxon>Phaseoleae</taxon>
        <taxon>Vigna</taxon>
    </lineage>
</organism>
<evidence type="ECO:0000313" key="2">
    <source>
        <dbReference type="Proteomes" id="UP001374535"/>
    </source>
</evidence>
<name>A0AAQ3NYD3_VIGMU</name>
<dbReference type="InterPro" id="IPR036052">
    <property type="entry name" value="TrpB-like_PALP_sf"/>
</dbReference>
<keyword evidence="2" id="KW-1185">Reference proteome</keyword>
<accession>A0AAQ3NYD3</accession>
<dbReference type="SUPFAM" id="SSF53686">
    <property type="entry name" value="Tryptophan synthase beta subunit-like PLP-dependent enzymes"/>
    <property type="match status" value="1"/>
</dbReference>
<proteinExistence type="predicted"/>
<feature type="non-terminal residue" evidence="1">
    <location>
        <position position="1"/>
    </location>
</feature>